<evidence type="ECO:0000256" key="6">
    <source>
        <dbReference type="SAM" id="Phobius"/>
    </source>
</evidence>
<comment type="caution">
    <text evidence="9">The sequence shown here is derived from an EMBL/GenBank/DDBJ whole genome shotgun (WGS) entry which is preliminary data.</text>
</comment>
<evidence type="ECO:0000259" key="7">
    <source>
        <dbReference type="Pfam" id="PF02687"/>
    </source>
</evidence>
<keyword evidence="2" id="KW-1003">Cell membrane</keyword>
<feature type="transmembrane region" description="Helical" evidence="6">
    <location>
        <begin position="438"/>
        <end position="458"/>
    </location>
</feature>
<dbReference type="PANTHER" id="PTHR30572">
    <property type="entry name" value="MEMBRANE COMPONENT OF TRANSPORTER-RELATED"/>
    <property type="match status" value="1"/>
</dbReference>
<evidence type="ECO:0000256" key="5">
    <source>
        <dbReference type="ARBA" id="ARBA00023136"/>
    </source>
</evidence>
<evidence type="ECO:0000259" key="8">
    <source>
        <dbReference type="Pfam" id="PF12704"/>
    </source>
</evidence>
<dbReference type="InterPro" id="IPR050250">
    <property type="entry name" value="Macrolide_Exporter_MacB"/>
</dbReference>
<dbReference type="Pfam" id="PF12704">
    <property type="entry name" value="MacB_PCD"/>
    <property type="match status" value="1"/>
</dbReference>
<feature type="domain" description="ABC3 transporter permease C-terminal" evidence="7">
    <location>
        <begin position="689"/>
        <end position="803"/>
    </location>
</feature>
<feature type="transmembrane region" description="Helical" evidence="6">
    <location>
        <begin position="739"/>
        <end position="759"/>
    </location>
</feature>
<keyword evidence="3 6" id="KW-0812">Transmembrane</keyword>
<keyword evidence="4 6" id="KW-1133">Transmembrane helix</keyword>
<gene>
    <name evidence="9" type="ORF">D7Z94_03410</name>
</gene>
<evidence type="ECO:0000313" key="10">
    <source>
        <dbReference type="Proteomes" id="UP000276603"/>
    </source>
</evidence>
<name>A0A3B0CAH2_9FLAO</name>
<dbReference type="PANTHER" id="PTHR30572:SF18">
    <property type="entry name" value="ABC-TYPE MACROLIDE FAMILY EXPORT SYSTEM PERMEASE COMPONENT 2"/>
    <property type="match status" value="1"/>
</dbReference>
<evidence type="ECO:0000256" key="3">
    <source>
        <dbReference type="ARBA" id="ARBA00022692"/>
    </source>
</evidence>
<feature type="transmembrane region" description="Helical" evidence="6">
    <location>
        <begin position="687"/>
        <end position="712"/>
    </location>
</feature>
<proteinExistence type="predicted"/>
<feature type="transmembrane region" description="Helical" evidence="6">
    <location>
        <begin position="347"/>
        <end position="369"/>
    </location>
</feature>
<sequence length="810" mass="90058">MFKNYLKIAWRNLRKQPFFTFLNTFGLAVGMAGGLLITLYIYDELSHDTMFADAERIYRINADIKFGGSAQKSAEMSEPMAAAMQRDFAQVERTVRFRNRGSQLIRRTGTEGNTKELGGTFVDSTFFKMFGIELIVGDPKTVLTEPNTLVLTKTAAEKHFGIEDALGQSLLLNNTDTYTVTGVIDDLPKNSFLRNHSVFMAMAGFNDGQIGDWGSHNYFTFVKLIKGADIKDFQEPLQSMFETYLIPFVQNVFPGITKESFEASGNYLRYHTIALTDIHLYSDTDSELAPVSSIQNVYILSFIGLFLIILASVNFMNLSTAHSLQRAKEVGIRKTLGSNKRELVRQFLTESGLISFISLVLALVIAWAVTPYFNELSNKTIAIPFGMPIFWIILFLATVLLSLFSGSYPAFFMSKFIPVKVLKGSGSGNIGGGKTRNTLVVLQFAISVFLIISTLVVYQQLKFIQSKDLGFSKDQVLIIEDLFAVGDQITSLKEEVEQLAQVQSASVSGFLPTPSNRSNTSFFVEGSKEQENAINIQSWRIDHDYVPTLNMEIVVGRNFDRQFASDSTAMVLNESAVGILGVSPQEALGMRISNELDAENPSYFTVIGVVKDFHYESLREDIGGLCLLLGNSPGSMAIKLSAGDFSNTMAGIETLWKKMAPGQIFNFRFMDDAFNATYEAEQRLGRIFMIFTLLSIIIACLGLFGLAAFNATKRTKEIGIRKVLGASVGQIAYRLSIDFLRLVGISILVSLPIGWFAMNKWLEDFSYRIEISWWVFALAAFLAVAIAIVTVSYQSIKAAIVNPIKSLRTE</sequence>
<comment type="subcellular location">
    <subcellularLocation>
        <location evidence="1">Cell membrane</location>
        <topology evidence="1">Multi-pass membrane protein</topology>
    </subcellularLocation>
</comment>
<evidence type="ECO:0000256" key="4">
    <source>
        <dbReference type="ARBA" id="ARBA00022989"/>
    </source>
</evidence>
<dbReference type="Proteomes" id="UP000276603">
    <property type="component" value="Unassembled WGS sequence"/>
</dbReference>
<protein>
    <submittedName>
        <fullName evidence="9">FtsX-like permease family protein</fullName>
    </submittedName>
</protein>
<dbReference type="GO" id="GO:0005886">
    <property type="term" value="C:plasma membrane"/>
    <property type="evidence" value="ECO:0007669"/>
    <property type="project" value="UniProtKB-SubCell"/>
</dbReference>
<evidence type="ECO:0000313" key="9">
    <source>
        <dbReference type="EMBL" id="RKN82902.1"/>
    </source>
</evidence>
<dbReference type="InterPro" id="IPR025857">
    <property type="entry name" value="MacB_PCD"/>
</dbReference>
<dbReference type="EMBL" id="RBCJ01000001">
    <property type="protein sequence ID" value="RKN82902.1"/>
    <property type="molecule type" value="Genomic_DNA"/>
</dbReference>
<feature type="domain" description="ABC3 transporter permease C-terminal" evidence="7">
    <location>
        <begin position="302"/>
        <end position="415"/>
    </location>
</feature>
<feature type="transmembrane region" description="Helical" evidence="6">
    <location>
        <begin position="21"/>
        <end position="42"/>
    </location>
</feature>
<feature type="domain" description="MacB-like periplasmic core" evidence="8">
    <location>
        <begin position="20"/>
        <end position="238"/>
    </location>
</feature>
<evidence type="ECO:0000256" key="2">
    <source>
        <dbReference type="ARBA" id="ARBA00022475"/>
    </source>
</evidence>
<dbReference type="OrthoDB" id="8740261at2"/>
<dbReference type="Pfam" id="PF02687">
    <property type="entry name" value="FtsX"/>
    <property type="match status" value="2"/>
</dbReference>
<feature type="transmembrane region" description="Helical" evidence="6">
    <location>
        <begin position="389"/>
        <end position="417"/>
    </location>
</feature>
<feature type="transmembrane region" description="Helical" evidence="6">
    <location>
        <begin position="297"/>
        <end position="318"/>
    </location>
</feature>
<evidence type="ECO:0000256" key="1">
    <source>
        <dbReference type="ARBA" id="ARBA00004651"/>
    </source>
</evidence>
<feature type="transmembrane region" description="Helical" evidence="6">
    <location>
        <begin position="771"/>
        <end position="793"/>
    </location>
</feature>
<accession>A0A3B0CAH2</accession>
<dbReference type="GO" id="GO:0022857">
    <property type="term" value="F:transmembrane transporter activity"/>
    <property type="evidence" value="ECO:0007669"/>
    <property type="project" value="TreeGrafter"/>
</dbReference>
<dbReference type="AlphaFoldDB" id="A0A3B0CAH2"/>
<keyword evidence="10" id="KW-1185">Reference proteome</keyword>
<dbReference type="InterPro" id="IPR003838">
    <property type="entry name" value="ABC3_permease_C"/>
</dbReference>
<dbReference type="RefSeq" id="WP_120710109.1">
    <property type="nucleotide sequence ID" value="NZ_CANMKH010000001.1"/>
</dbReference>
<reference evidence="9 10" key="1">
    <citation type="submission" date="2018-10" db="EMBL/GenBank/DDBJ databases">
        <title>Ulvibacterium marinum gen. nov., sp. nov., a novel marine bacterium of the family Flavobacteriaceae, isolated from a culture of the green alga Ulva prolifera.</title>
        <authorList>
            <person name="Zhang Z."/>
        </authorList>
    </citation>
    <scope>NUCLEOTIDE SEQUENCE [LARGE SCALE GENOMIC DNA]</scope>
    <source>
        <strain evidence="9 10">CCMM003</strain>
    </source>
</reference>
<organism evidence="9 10">
    <name type="scientific">Ulvibacterium marinum</name>
    <dbReference type="NCBI Taxonomy" id="2419782"/>
    <lineage>
        <taxon>Bacteria</taxon>
        <taxon>Pseudomonadati</taxon>
        <taxon>Bacteroidota</taxon>
        <taxon>Flavobacteriia</taxon>
        <taxon>Flavobacteriales</taxon>
        <taxon>Flavobacteriaceae</taxon>
        <taxon>Ulvibacterium</taxon>
    </lineage>
</organism>
<keyword evidence="5 6" id="KW-0472">Membrane</keyword>